<sequence length="333" mass="36938">MTKKSSAEKEIDIFDLQSIEGVGKATEEKLNSAGITSVLDLAAATPRELVELGISPEKAEELCLKARLLLIESGFLDREFVPATEVLERRKSMQRLTTGSRALDAMLGGGVETQAITELIGEFGSGKTQVCHTLCVMAQLPREQGGLEGSAIYIDTEATFRPERISQIAEARGLDPQKILENIIFASVYNSSHLQLTVKELGRYVEKYKARLVIIDSIISHFRAEFIGRGTLAERQQRLNDLLHRLLRTAQVHNIAVVLTNQVQANPDQFFGDPNKPSGGHVLAHSSTYRIFIRRAANNTRLARIIDSPYHPPTAEAYFKITEKGVEDLQETK</sequence>
<evidence type="ECO:0000256" key="9">
    <source>
        <dbReference type="NCBIfam" id="TIGR02236"/>
    </source>
</evidence>
<comment type="similarity">
    <text evidence="1 10">Belongs to the eukaryotic RecA-like protein family.</text>
</comment>
<evidence type="ECO:0000256" key="10">
    <source>
        <dbReference type="PIRNR" id="PIRNR005856"/>
    </source>
</evidence>
<evidence type="ECO:0000313" key="13">
    <source>
        <dbReference type="EMBL" id="HGL40583.1"/>
    </source>
</evidence>
<dbReference type="InterPro" id="IPR020588">
    <property type="entry name" value="RecA_ATP-bd"/>
</dbReference>
<feature type="domain" description="RecA family profile 1" evidence="11">
    <location>
        <begin position="92"/>
        <end position="263"/>
    </location>
</feature>
<dbReference type="InterPro" id="IPR003593">
    <property type="entry name" value="AAA+_ATPase"/>
</dbReference>
<keyword evidence="5" id="KW-0067">ATP-binding</keyword>
<evidence type="ECO:0000256" key="6">
    <source>
        <dbReference type="ARBA" id="ARBA00023125"/>
    </source>
</evidence>
<keyword evidence="3" id="KW-0547">Nucleotide-binding</keyword>
<dbReference type="GO" id="GO:0003684">
    <property type="term" value="F:damaged DNA binding"/>
    <property type="evidence" value="ECO:0007669"/>
    <property type="project" value="InterPro"/>
</dbReference>
<dbReference type="EMBL" id="DTCM01000034">
    <property type="protein sequence ID" value="HGL40583.1"/>
    <property type="molecule type" value="Genomic_DNA"/>
</dbReference>
<feature type="domain" description="RecA family profile 2" evidence="12">
    <location>
        <begin position="271"/>
        <end position="331"/>
    </location>
</feature>
<dbReference type="AlphaFoldDB" id="A0A7C4I627"/>
<accession>A0A7C4I627</accession>
<dbReference type="FunFam" id="3.40.50.300:FF:002052">
    <property type="entry name" value="DNA repair protein RAD51 homolog"/>
    <property type="match status" value="1"/>
</dbReference>
<evidence type="ECO:0000256" key="4">
    <source>
        <dbReference type="ARBA" id="ARBA00022763"/>
    </source>
</evidence>
<dbReference type="PANTHER" id="PTHR22942:SF30">
    <property type="entry name" value="MEIOTIC RECOMBINATION PROTEIN DMC1_LIM15 HOMOLOG"/>
    <property type="match status" value="1"/>
</dbReference>
<dbReference type="SUPFAM" id="SSF52540">
    <property type="entry name" value="P-loop containing nucleoside triphosphate hydrolases"/>
    <property type="match status" value="1"/>
</dbReference>
<evidence type="ECO:0000256" key="3">
    <source>
        <dbReference type="ARBA" id="ARBA00022741"/>
    </source>
</evidence>
<keyword evidence="6 10" id="KW-0238">DNA-binding</keyword>
<evidence type="ECO:0000313" key="14">
    <source>
        <dbReference type="EMBL" id="HGN90451.1"/>
    </source>
</evidence>
<dbReference type="SUPFAM" id="SSF47794">
    <property type="entry name" value="Rad51 N-terminal domain-like"/>
    <property type="match status" value="1"/>
</dbReference>
<dbReference type="Gene3D" id="3.40.50.300">
    <property type="entry name" value="P-loop containing nucleotide triphosphate hydrolases"/>
    <property type="match status" value="1"/>
</dbReference>
<dbReference type="PIRSF" id="PIRSF005856">
    <property type="entry name" value="Rad51"/>
    <property type="match status" value="1"/>
</dbReference>
<dbReference type="PROSITE" id="PS50162">
    <property type="entry name" value="RECA_2"/>
    <property type="match status" value="1"/>
</dbReference>
<dbReference type="EMBL" id="DTAD01000053">
    <property type="protein sequence ID" value="HGN90451.1"/>
    <property type="molecule type" value="Genomic_DNA"/>
</dbReference>
<organism evidence="14">
    <name type="scientific">Caldiarchaeum subterraneum</name>
    <dbReference type="NCBI Taxonomy" id="311458"/>
    <lineage>
        <taxon>Archaea</taxon>
        <taxon>Nitrososphaerota</taxon>
        <taxon>Candidatus Caldarchaeales</taxon>
        <taxon>Candidatus Caldarchaeaceae</taxon>
        <taxon>Candidatus Caldarchaeum</taxon>
    </lineage>
</organism>
<dbReference type="NCBIfam" id="NF003301">
    <property type="entry name" value="PRK04301.1"/>
    <property type="match status" value="1"/>
</dbReference>
<evidence type="ECO:0000259" key="11">
    <source>
        <dbReference type="PROSITE" id="PS50162"/>
    </source>
</evidence>
<evidence type="ECO:0000256" key="7">
    <source>
        <dbReference type="ARBA" id="ARBA00023172"/>
    </source>
</evidence>
<dbReference type="InterPro" id="IPR013632">
    <property type="entry name" value="Rad51_C"/>
</dbReference>
<dbReference type="Gene3D" id="1.10.150.20">
    <property type="entry name" value="5' to 3' exonuclease, C-terminal subdomain"/>
    <property type="match status" value="1"/>
</dbReference>
<dbReference type="GO" id="GO:0006310">
    <property type="term" value="P:DNA recombination"/>
    <property type="evidence" value="ECO:0007669"/>
    <property type="project" value="UniProtKB-KW"/>
</dbReference>
<comment type="caution">
    <text evidence="14">The sequence shown here is derived from an EMBL/GenBank/DDBJ whole genome shotgun (WGS) entry which is preliminary data.</text>
</comment>
<evidence type="ECO:0000256" key="1">
    <source>
        <dbReference type="ARBA" id="ARBA00008050"/>
    </source>
</evidence>
<proteinExistence type="inferred from homology"/>
<keyword evidence="7 10" id="KW-0233">DNA recombination</keyword>
<dbReference type="InterPro" id="IPR016467">
    <property type="entry name" value="DNA_recomb/repair_RecA-like"/>
</dbReference>
<comment type="function">
    <text evidence="8 10">Involved in DNA repair and in homologous recombination. Binds and assemble on single-stranded DNA to form a nucleoprotein filament. Hydrolyzes ATP in a ssDNA-dependent manner and promotes DNA strand exchange between homologous DNA molecules.</text>
</comment>
<dbReference type="Pfam" id="PF14520">
    <property type="entry name" value="HHH_5"/>
    <property type="match status" value="1"/>
</dbReference>
<dbReference type="InterPro" id="IPR027417">
    <property type="entry name" value="P-loop_NTPase"/>
</dbReference>
<dbReference type="InterPro" id="IPR010995">
    <property type="entry name" value="DNA_repair_Rad51/TF_NusA_a-hlx"/>
</dbReference>
<gene>
    <name evidence="14" type="primary">radA</name>
    <name evidence="14" type="ORF">ENT82_04910</name>
    <name evidence="13" type="ORF">ENU43_02830</name>
</gene>
<dbReference type="PROSITE" id="PS50163">
    <property type="entry name" value="RECA_3"/>
    <property type="match status" value="1"/>
</dbReference>
<protein>
    <recommendedName>
        <fullName evidence="2 9">DNA repair and recombination protein RadA</fullName>
    </recommendedName>
</protein>
<dbReference type="InterPro" id="IPR020587">
    <property type="entry name" value="RecA_monomer-monomer_interface"/>
</dbReference>
<dbReference type="GO" id="GO:0006281">
    <property type="term" value="P:DNA repair"/>
    <property type="evidence" value="ECO:0007669"/>
    <property type="project" value="InterPro"/>
</dbReference>
<evidence type="ECO:0000256" key="5">
    <source>
        <dbReference type="ARBA" id="ARBA00022840"/>
    </source>
</evidence>
<reference evidence="14" key="1">
    <citation type="journal article" date="2020" name="mSystems">
        <title>Genome- and Community-Level Interaction Insights into Carbon Utilization and Element Cycling Functions of Hydrothermarchaeota in Hydrothermal Sediment.</title>
        <authorList>
            <person name="Zhou Z."/>
            <person name="Liu Y."/>
            <person name="Xu W."/>
            <person name="Pan J."/>
            <person name="Luo Z.H."/>
            <person name="Li M."/>
        </authorList>
    </citation>
    <scope>NUCLEOTIDE SEQUENCE [LARGE SCALE GENOMIC DNA]</scope>
    <source>
        <strain evidence="14">SpSt-613</strain>
        <strain evidence="13">SpSt-669</strain>
    </source>
</reference>
<evidence type="ECO:0000259" key="12">
    <source>
        <dbReference type="PROSITE" id="PS50163"/>
    </source>
</evidence>
<dbReference type="GO" id="GO:0140664">
    <property type="term" value="F:ATP-dependent DNA damage sensor activity"/>
    <property type="evidence" value="ECO:0007669"/>
    <property type="project" value="InterPro"/>
</dbReference>
<dbReference type="GO" id="GO:0005524">
    <property type="term" value="F:ATP binding"/>
    <property type="evidence" value="ECO:0007669"/>
    <property type="project" value="UniProtKB-KW"/>
</dbReference>
<keyword evidence="4 10" id="KW-0227">DNA damage</keyword>
<dbReference type="NCBIfam" id="TIGR02236">
    <property type="entry name" value="recomb_radA"/>
    <property type="match status" value="1"/>
</dbReference>
<name>A0A7C4I627_CALS0</name>
<dbReference type="InterPro" id="IPR011938">
    <property type="entry name" value="DNA_recomb/repair_RadA"/>
</dbReference>
<evidence type="ECO:0000256" key="2">
    <source>
        <dbReference type="ARBA" id="ARBA00018144"/>
    </source>
</evidence>
<dbReference type="Pfam" id="PF08423">
    <property type="entry name" value="Rad51"/>
    <property type="match status" value="1"/>
</dbReference>
<evidence type="ECO:0000256" key="8">
    <source>
        <dbReference type="ARBA" id="ARBA00025684"/>
    </source>
</evidence>
<dbReference type="SMART" id="SM00382">
    <property type="entry name" value="AAA"/>
    <property type="match status" value="1"/>
</dbReference>
<dbReference type="PANTHER" id="PTHR22942">
    <property type="entry name" value="RECA/RAD51/RADA DNA STRAND-PAIRING FAMILY MEMBER"/>
    <property type="match status" value="1"/>
</dbReference>